<evidence type="ECO:0000313" key="20">
    <source>
        <dbReference type="Proteomes" id="UP000324781"/>
    </source>
</evidence>
<comment type="catalytic activity">
    <reaction evidence="14 16">
        <text>DNA(n) + a 2'-deoxyribonucleoside 5'-triphosphate = DNA(n+1) + diphosphate</text>
        <dbReference type="Rhea" id="RHEA:22508"/>
        <dbReference type="Rhea" id="RHEA-COMP:17339"/>
        <dbReference type="Rhea" id="RHEA-COMP:17340"/>
        <dbReference type="ChEBI" id="CHEBI:33019"/>
        <dbReference type="ChEBI" id="CHEBI:61560"/>
        <dbReference type="ChEBI" id="CHEBI:173112"/>
        <dbReference type="EC" id="2.7.7.7"/>
    </reaction>
</comment>
<dbReference type="Gene3D" id="3.30.420.10">
    <property type="entry name" value="Ribonuclease H-like superfamily/Ribonuclease H"/>
    <property type="match status" value="1"/>
</dbReference>
<keyword evidence="5 16" id="KW-0548">Nucleotidyltransferase</keyword>
<keyword evidence="4 16" id="KW-0808">Transferase</keyword>
<dbReference type="FunFam" id="1.10.150.20:FF:000002">
    <property type="entry name" value="DNA polymerase I"/>
    <property type="match status" value="1"/>
</dbReference>
<dbReference type="GO" id="GO:0006302">
    <property type="term" value="P:double-strand break repair"/>
    <property type="evidence" value="ECO:0007669"/>
    <property type="project" value="TreeGrafter"/>
</dbReference>
<dbReference type="NCBIfam" id="TIGR00593">
    <property type="entry name" value="pola"/>
    <property type="match status" value="1"/>
</dbReference>
<keyword evidence="20" id="KW-1185">Reference proteome</keyword>
<evidence type="ECO:0000259" key="18">
    <source>
        <dbReference type="SMART" id="SM00482"/>
    </source>
</evidence>
<evidence type="ECO:0000256" key="6">
    <source>
        <dbReference type="ARBA" id="ARBA00022705"/>
    </source>
</evidence>
<dbReference type="InterPro" id="IPR020045">
    <property type="entry name" value="DNA_polI_H3TH"/>
</dbReference>
<keyword evidence="13 16" id="KW-0234">DNA repair</keyword>
<evidence type="ECO:0000256" key="16">
    <source>
        <dbReference type="RuleBase" id="RU004460"/>
    </source>
</evidence>
<dbReference type="GO" id="GO:0008408">
    <property type="term" value="F:3'-5' exonuclease activity"/>
    <property type="evidence" value="ECO:0007669"/>
    <property type="project" value="InterPro"/>
</dbReference>
<dbReference type="InterPro" id="IPR012337">
    <property type="entry name" value="RNaseH-like_sf"/>
</dbReference>
<dbReference type="RefSeq" id="WP_149679259.1">
    <property type="nucleotide sequence ID" value="NZ_FQZP01000044.1"/>
</dbReference>
<dbReference type="InterPro" id="IPR002562">
    <property type="entry name" value="3'-5'_exonuclease_dom"/>
</dbReference>
<dbReference type="InterPro" id="IPR029060">
    <property type="entry name" value="PIN-like_dom_sf"/>
</dbReference>
<dbReference type="SUPFAM" id="SSF88723">
    <property type="entry name" value="PIN domain-like"/>
    <property type="match status" value="1"/>
</dbReference>
<dbReference type="CDD" id="cd09859">
    <property type="entry name" value="PIN_53EXO"/>
    <property type="match status" value="1"/>
</dbReference>
<evidence type="ECO:0000256" key="12">
    <source>
        <dbReference type="ARBA" id="ARBA00023125"/>
    </source>
</evidence>
<evidence type="ECO:0000256" key="2">
    <source>
        <dbReference type="ARBA" id="ARBA00012417"/>
    </source>
</evidence>
<dbReference type="SMART" id="SM00482">
    <property type="entry name" value="POLAc"/>
    <property type="match status" value="1"/>
</dbReference>
<evidence type="ECO:0000256" key="15">
    <source>
        <dbReference type="NCBIfam" id="TIGR00593"/>
    </source>
</evidence>
<keyword evidence="12 16" id="KW-0238">DNA-binding</keyword>
<comment type="similarity">
    <text evidence="1 16">Belongs to the DNA polymerase type-A family.</text>
</comment>
<dbReference type="Pfam" id="PF02739">
    <property type="entry name" value="5_3_exonuc_N"/>
    <property type="match status" value="1"/>
</dbReference>
<keyword evidence="7" id="KW-0540">Nuclease</keyword>
<dbReference type="GO" id="GO:0006261">
    <property type="term" value="P:DNA-templated DNA replication"/>
    <property type="evidence" value="ECO:0007669"/>
    <property type="project" value="UniProtKB-UniRule"/>
</dbReference>
<dbReference type="InterPro" id="IPR043502">
    <property type="entry name" value="DNA/RNA_pol_sf"/>
</dbReference>
<dbReference type="OrthoDB" id="9806424at2"/>
<dbReference type="InterPro" id="IPR036397">
    <property type="entry name" value="RNaseH_sf"/>
</dbReference>
<dbReference type="GO" id="GO:0003887">
    <property type="term" value="F:DNA-directed DNA polymerase activity"/>
    <property type="evidence" value="ECO:0007669"/>
    <property type="project" value="UniProtKB-UniRule"/>
</dbReference>
<evidence type="ECO:0000256" key="1">
    <source>
        <dbReference type="ARBA" id="ARBA00007705"/>
    </source>
</evidence>
<dbReference type="Pfam" id="PF01367">
    <property type="entry name" value="5_3_exonuc"/>
    <property type="match status" value="1"/>
</dbReference>
<keyword evidence="9" id="KW-0378">Hydrolase</keyword>
<dbReference type="AlphaFoldDB" id="A0A1M6IJC3"/>
<keyword evidence="8 16" id="KW-0227">DNA damage</keyword>
<evidence type="ECO:0000259" key="17">
    <source>
        <dbReference type="SMART" id="SM00475"/>
    </source>
</evidence>
<evidence type="ECO:0000256" key="4">
    <source>
        <dbReference type="ARBA" id="ARBA00022679"/>
    </source>
</evidence>
<dbReference type="SUPFAM" id="SSF47807">
    <property type="entry name" value="5' to 3' exonuclease, C-terminal subdomain"/>
    <property type="match status" value="1"/>
</dbReference>
<dbReference type="SMART" id="SM00475">
    <property type="entry name" value="53EXOc"/>
    <property type="match status" value="1"/>
</dbReference>
<proteinExistence type="inferred from homology"/>
<dbReference type="PANTHER" id="PTHR10133">
    <property type="entry name" value="DNA POLYMERASE I"/>
    <property type="match status" value="1"/>
</dbReference>
<evidence type="ECO:0000256" key="10">
    <source>
        <dbReference type="ARBA" id="ARBA00022839"/>
    </source>
</evidence>
<dbReference type="Gene3D" id="3.40.50.1010">
    <property type="entry name" value="5'-nuclease"/>
    <property type="match status" value="1"/>
</dbReference>
<dbReference type="InterPro" id="IPR008918">
    <property type="entry name" value="HhH2"/>
</dbReference>
<dbReference type="FunFam" id="3.40.50.1010:FF:000001">
    <property type="entry name" value="DNA polymerase I"/>
    <property type="match status" value="1"/>
</dbReference>
<dbReference type="Proteomes" id="UP000324781">
    <property type="component" value="Unassembled WGS sequence"/>
</dbReference>
<dbReference type="GO" id="GO:0008409">
    <property type="term" value="F:5'-3' exonuclease activity"/>
    <property type="evidence" value="ECO:0007669"/>
    <property type="project" value="InterPro"/>
</dbReference>
<dbReference type="EMBL" id="FQZP01000044">
    <property type="protein sequence ID" value="SHJ34534.1"/>
    <property type="molecule type" value="Genomic_DNA"/>
</dbReference>
<dbReference type="Gene3D" id="1.20.1060.10">
    <property type="entry name" value="Taq DNA Polymerase, Chain T, domain 4"/>
    <property type="match status" value="1"/>
</dbReference>
<dbReference type="InterPro" id="IPR020046">
    <property type="entry name" value="5-3_exonucl_a-hlix_arch_N"/>
</dbReference>
<dbReference type="Pfam" id="PF00476">
    <property type="entry name" value="DNA_pol_A"/>
    <property type="match status" value="1"/>
</dbReference>
<evidence type="ECO:0000256" key="9">
    <source>
        <dbReference type="ARBA" id="ARBA00022801"/>
    </source>
</evidence>
<accession>A0A1M6IJC3</accession>
<dbReference type="Pfam" id="PF01612">
    <property type="entry name" value="DNA_pol_A_exo1"/>
    <property type="match status" value="1"/>
</dbReference>
<evidence type="ECO:0000256" key="8">
    <source>
        <dbReference type="ARBA" id="ARBA00022763"/>
    </source>
</evidence>
<dbReference type="CDD" id="cd09898">
    <property type="entry name" value="H3TH_53EXO"/>
    <property type="match status" value="1"/>
</dbReference>
<dbReference type="InterPro" id="IPR002298">
    <property type="entry name" value="DNA_polymerase_A"/>
</dbReference>
<dbReference type="InterPro" id="IPR018320">
    <property type="entry name" value="DNA_polymerase_1"/>
</dbReference>
<keyword evidence="10" id="KW-0269">Exonuclease</keyword>
<evidence type="ECO:0000256" key="7">
    <source>
        <dbReference type="ARBA" id="ARBA00022722"/>
    </source>
</evidence>
<dbReference type="PANTHER" id="PTHR10133:SF27">
    <property type="entry name" value="DNA POLYMERASE NU"/>
    <property type="match status" value="1"/>
</dbReference>
<sequence>MSGKLLIVDGNSILNRAFYAFKGSAMLSTSEGIPTNAVYGFLNILNKYIEEENPDYIGVAFDLKAKTFRHLMSEEYKATRKGMPHELAKQLPIAKDVLKAMKIAILEKEGLEADDIIGIYSRIAEEKDMAVSILTGDRDALQLVSDRTTVIIPSSSKGKTETNRYDPGMVREKFGVEPVALIDVKALMGDQSDNIRGVPGIGEKTAIQLIQEYGTIENLYEHLDDIPKERIRTLLREGRESAFLSKKLATIIREDEGLSELEPLKRQEMDREALYRLFLELEFNSLIRRMGLEQPARQEAAETVSYPIAEVTSEEELRKIVSQLNRKKELALYAMIEQTGRIGGVMTAICMGWEEQLYFVRTGERIGEPELAKLLSPIFMNRELKLICHDVKPLYTWLLSYGMDLECELFDPMIAEYLLDAQAGSYSLDRLAQRHLNLAPDLPEAFRGTAKQRFSDLSREELLCASGKVTSLLKPIYERQSEKLDNSEMHFLYHDVELPLALVLGSMEYYGFRVDKDALEEYGGMLERRIKSLEQTIYMLACEEFNINSPRQLGVILFEKLGLKAVKKTKTGYSTDAEVLESLADKHEIIPCILEYRQLTKLKSTYAEGLIKVIHPVTGRIHSNFNQTVTATGRISSTEPNLQNIPVRTELGREIRKVFIPEEGYVLVDADYSQIELRVLAHITGDETLKTAFRDGVDIHTLTASQVFKVPMDQVTPDMRRSAKAVNFGIVYGISDFSLAKDINVSRKEAARYIEGYLNTYPRVKQYMEDTVRNGQEKGYVETLFHRIRHIPELKSSNFAVRSFGKRVAMNTPIQGSAADIIKIAMVRVWRELKKRKLKSRLILQVHDELLVETWEDELDEVKDIVRVGMEEAVALSVPLTVDISVGRNWYEAK</sequence>
<dbReference type="FunFam" id="1.10.150.20:FF:000003">
    <property type="entry name" value="DNA polymerase I"/>
    <property type="match status" value="1"/>
</dbReference>
<dbReference type="FunFam" id="1.20.1060.10:FF:000001">
    <property type="entry name" value="DNA polymerase I"/>
    <property type="match status" value="1"/>
</dbReference>
<gene>
    <name evidence="16" type="primary">polA</name>
    <name evidence="19" type="ORF">SAMN05444373_104410</name>
</gene>
<dbReference type="InterPro" id="IPR019760">
    <property type="entry name" value="DNA-dir_DNA_pol_A_CS"/>
</dbReference>
<organism evidence="19 20">
    <name type="scientific">Thermoclostridium caenicola</name>
    <dbReference type="NCBI Taxonomy" id="659425"/>
    <lineage>
        <taxon>Bacteria</taxon>
        <taxon>Bacillati</taxon>
        <taxon>Bacillota</taxon>
        <taxon>Clostridia</taxon>
        <taxon>Eubacteriales</taxon>
        <taxon>Oscillospiraceae</taxon>
        <taxon>Thermoclostridium</taxon>
    </lineage>
</organism>
<evidence type="ECO:0000256" key="13">
    <source>
        <dbReference type="ARBA" id="ARBA00023204"/>
    </source>
</evidence>
<dbReference type="Gene3D" id="1.10.150.20">
    <property type="entry name" value="5' to 3' exonuclease, C-terminal subdomain"/>
    <property type="match status" value="2"/>
</dbReference>
<dbReference type="SMART" id="SM00279">
    <property type="entry name" value="HhH2"/>
    <property type="match status" value="1"/>
</dbReference>
<protein>
    <recommendedName>
        <fullName evidence="3 15">DNA polymerase I</fullName>
        <ecNumber evidence="2 15">2.7.7.7</ecNumber>
    </recommendedName>
</protein>
<dbReference type="GO" id="GO:0003677">
    <property type="term" value="F:DNA binding"/>
    <property type="evidence" value="ECO:0007669"/>
    <property type="project" value="UniProtKB-UniRule"/>
</dbReference>
<dbReference type="SUPFAM" id="SSF53098">
    <property type="entry name" value="Ribonuclease H-like"/>
    <property type="match status" value="1"/>
</dbReference>
<evidence type="ECO:0000313" key="19">
    <source>
        <dbReference type="EMBL" id="SHJ34534.1"/>
    </source>
</evidence>
<dbReference type="PRINTS" id="PR00868">
    <property type="entry name" value="DNAPOLI"/>
</dbReference>
<comment type="subunit">
    <text evidence="16">Single-chain monomer with multiple functions.</text>
</comment>
<dbReference type="CDD" id="cd08637">
    <property type="entry name" value="DNA_pol_A_pol_I_C"/>
    <property type="match status" value="1"/>
</dbReference>
<dbReference type="SUPFAM" id="SSF56672">
    <property type="entry name" value="DNA/RNA polymerases"/>
    <property type="match status" value="1"/>
</dbReference>
<dbReference type="CDD" id="cd06140">
    <property type="entry name" value="DNA_polA_I_Bacillus_like_exo"/>
    <property type="match status" value="1"/>
</dbReference>
<dbReference type="InterPro" id="IPR001098">
    <property type="entry name" value="DNA-dir_DNA_pol_A_palm_dom"/>
</dbReference>
<dbReference type="PROSITE" id="PS00447">
    <property type="entry name" value="DNA_POLYMERASE_A"/>
    <property type="match status" value="1"/>
</dbReference>
<feature type="domain" description="DNA-directed DNA polymerase family A palm" evidence="18">
    <location>
        <begin position="652"/>
        <end position="858"/>
    </location>
</feature>
<keyword evidence="11 16" id="KW-0239">DNA-directed DNA polymerase</keyword>
<dbReference type="InterPro" id="IPR002421">
    <property type="entry name" value="5-3_exonuclease"/>
</dbReference>
<dbReference type="InterPro" id="IPR036279">
    <property type="entry name" value="5-3_exonuclease_C_sf"/>
</dbReference>
<dbReference type="EC" id="2.7.7.7" evidence="2 15"/>
<evidence type="ECO:0000256" key="14">
    <source>
        <dbReference type="ARBA" id="ARBA00049244"/>
    </source>
</evidence>
<feature type="domain" description="5'-3' exonuclease" evidence="17">
    <location>
        <begin position="3"/>
        <end position="267"/>
    </location>
</feature>
<dbReference type="NCBIfam" id="NF004397">
    <property type="entry name" value="PRK05755.1"/>
    <property type="match status" value="1"/>
</dbReference>
<keyword evidence="6 16" id="KW-0235">DNA replication</keyword>
<dbReference type="Gene3D" id="3.30.70.370">
    <property type="match status" value="1"/>
</dbReference>
<evidence type="ECO:0000256" key="3">
    <source>
        <dbReference type="ARBA" id="ARBA00020311"/>
    </source>
</evidence>
<evidence type="ECO:0000256" key="11">
    <source>
        <dbReference type="ARBA" id="ARBA00022932"/>
    </source>
</evidence>
<reference evidence="19 20" key="1">
    <citation type="submission" date="2016-11" db="EMBL/GenBank/DDBJ databases">
        <authorList>
            <person name="Varghese N."/>
            <person name="Submissions S."/>
        </authorList>
    </citation>
    <scope>NUCLEOTIDE SEQUENCE [LARGE SCALE GENOMIC DNA]</scope>
    <source>
        <strain evidence="19 20">DSM 19027</strain>
    </source>
</reference>
<evidence type="ECO:0000256" key="5">
    <source>
        <dbReference type="ARBA" id="ARBA00022695"/>
    </source>
</evidence>
<name>A0A1M6IJC3_9FIRM</name>